<feature type="domain" description="DUF2264" evidence="1">
    <location>
        <begin position="21"/>
        <end position="374"/>
    </location>
</feature>
<name>A0AA38H7V2_9TREE</name>
<comment type="caution">
    <text evidence="3">The sequence shown here is derived from an EMBL/GenBank/DDBJ whole genome shotgun (WGS) entry which is preliminary data.</text>
</comment>
<dbReference type="Pfam" id="PF20938">
    <property type="entry name" value="DUF2264_C"/>
    <property type="match status" value="1"/>
</dbReference>
<sequence>MPHPVPVPAAVQKIVSNPVSTRDDLVDLLHALITPLSAAQSEGGARVRVGFSGTHFDTSAAEMEGYARALWGLTPLLSIEPDRKGFEGMRQKWASGLAEGTNPDSDEYWGDVRNHDQRMVEMAALGFSLCLAPHVYWDPLSDTEKKAVNKWLLTANGFTFPANNWRYFRVFINLGLKKVGAEFSQQAIDDELEYMESFYGPDGLPADGVQPNCKGYDYYATSFAIPFYSLIYCRLAGDTDPSRAKKYRERAKQNMPLAIHLFGTDGAAIPFGRSMTYRFACAAFWSAVAFAELDLPEGFTWGIVKGLVLRNIRWFSQRESVFNRDGSLTIGWAYPQYFLSEDYNSPQSPYWALKSLLILALPKSHPFWAAKEEAYPSHFLKESTYTVKSWGQTFSHAAGHDLMLSSGSYTDHVHRANFAKYGKLAYSAQFGFSTSTGPHGLRQVCPDSTLALSDDKDEVYWRVRYSCTEVEVRENGVIRGVWKPWNDVTVTTYLVPPQSTDTPYHTRFHHIQTARPLTAVDGGWAIHSHTGPSEHSERRLPIVTSISESEDGSYESPTGNCAIAISKAGISGIVDLSGTGKAVVLDVDGSSNLIAPRTVIPAVRTQVDGEVWQASRIYGVPAKEGRVTGWLKGWEAEVGADKKGVQELMKEMGVEV</sequence>
<evidence type="ECO:0008006" key="5">
    <source>
        <dbReference type="Google" id="ProtNLM"/>
    </source>
</evidence>
<dbReference type="PANTHER" id="PTHR35339:SF4">
    <property type="entry name" value="LINALOOL DEHYDRATASE_ISOMERASE DOMAIN-CONTAINING PROTEIN"/>
    <property type="match status" value="1"/>
</dbReference>
<dbReference type="PANTHER" id="PTHR35339">
    <property type="entry name" value="LINALOOL DEHYDRATASE_ISOMERASE DOMAIN-CONTAINING PROTEIN"/>
    <property type="match status" value="1"/>
</dbReference>
<gene>
    <name evidence="3" type="ORF">MKK02DRAFT_44470</name>
</gene>
<dbReference type="AlphaFoldDB" id="A0AA38H7V2"/>
<dbReference type="GeneID" id="77732145"/>
<accession>A0AA38H7V2</accession>
<dbReference type="Pfam" id="PF10022">
    <property type="entry name" value="DUF2264"/>
    <property type="match status" value="1"/>
</dbReference>
<dbReference type="RefSeq" id="XP_052945545.1">
    <property type="nucleotide sequence ID" value="XM_053092940.1"/>
</dbReference>
<reference evidence="3" key="1">
    <citation type="journal article" date="2022" name="G3 (Bethesda)">
        <title>High quality genome of the basidiomycete yeast Dioszegia hungarica PDD-24b-2 isolated from cloud water.</title>
        <authorList>
            <person name="Jarrige D."/>
            <person name="Haridas S."/>
            <person name="Bleykasten-Grosshans C."/>
            <person name="Joly M."/>
            <person name="Nadalig T."/>
            <person name="Sancelme M."/>
            <person name="Vuilleumier S."/>
            <person name="Grigoriev I.V."/>
            <person name="Amato P."/>
            <person name="Bringel F."/>
        </authorList>
    </citation>
    <scope>NUCLEOTIDE SEQUENCE</scope>
    <source>
        <strain evidence="3">PDD-24b-2</strain>
    </source>
</reference>
<keyword evidence="4" id="KW-1185">Reference proteome</keyword>
<evidence type="ECO:0000313" key="3">
    <source>
        <dbReference type="EMBL" id="KAI9635768.1"/>
    </source>
</evidence>
<evidence type="ECO:0000313" key="4">
    <source>
        <dbReference type="Proteomes" id="UP001164286"/>
    </source>
</evidence>
<protein>
    <recommendedName>
        <fullName evidence="5">DUF2264 domain-containing protein</fullName>
    </recommendedName>
</protein>
<dbReference type="InterPro" id="IPR049237">
    <property type="entry name" value="DUF2264_C"/>
</dbReference>
<dbReference type="InterPro" id="IPR016624">
    <property type="entry name" value="UCP014753"/>
</dbReference>
<dbReference type="PIRSF" id="PIRSF014753">
    <property type="entry name" value="UCP014753"/>
    <property type="match status" value="1"/>
</dbReference>
<proteinExistence type="predicted"/>
<dbReference type="Proteomes" id="UP001164286">
    <property type="component" value="Unassembled WGS sequence"/>
</dbReference>
<evidence type="ECO:0000259" key="1">
    <source>
        <dbReference type="Pfam" id="PF10022"/>
    </source>
</evidence>
<dbReference type="EMBL" id="JAKWFO010000005">
    <property type="protein sequence ID" value="KAI9635768.1"/>
    <property type="molecule type" value="Genomic_DNA"/>
</dbReference>
<feature type="domain" description="DUF2264" evidence="2">
    <location>
        <begin position="387"/>
        <end position="636"/>
    </location>
</feature>
<organism evidence="3 4">
    <name type="scientific">Dioszegia hungarica</name>
    <dbReference type="NCBI Taxonomy" id="4972"/>
    <lineage>
        <taxon>Eukaryota</taxon>
        <taxon>Fungi</taxon>
        <taxon>Dikarya</taxon>
        <taxon>Basidiomycota</taxon>
        <taxon>Agaricomycotina</taxon>
        <taxon>Tremellomycetes</taxon>
        <taxon>Tremellales</taxon>
        <taxon>Bulleribasidiaceae</taxon>
        <taxon>Dioszegia</taxon>
    </lineage>
</organism>
<evidence type="ECO:0000259" key="2">
    <source>
        <dbReference type="Pfam" id="PF20938"/>
    </source>
</evidence>
<dbReference type="InterPro" id="IPR049349">
    <property type="entry name" value="DUF2264_N"/>
</dbReference>